<dbReference type="EMBL" id="NIPW01000022">
    <property type="protein sequence ID" value="OWJ77269.1"/>
    <property type="molecule type" value="Genomic_DNA"/>
</dbReference>
<dbReference type="Gene3D" id="2.40.30.10">
    <property type="entry name" value="Translation factors"/>
    <property type="match status" value="1"/>
</dbReference>
<name>A0A212AAN7_9RHOB</name>
<protein>
    <submittedName>
        <fullName evidence="3">Phage tail protein</fullName>
    </submittedName>
</protein>
<comment type="similarity">
    <text evidence="1">Belongs to the SIP oxidoreductase family.</text>
</comment>
<accession>A0A212AAN7</accession>
<evidence type="ECO:0000259" key="2">
    <source>
        <dbReference type="PROSITE" id="PS51384"/>
    </source>
</evidence>
<proteinExistence type="inferred from homology"/>
<reference evidence="3 4" key="1">
    <citation type="submission" date="2016-12" db="EMBL/GenBank/DDBJ databases">
        <title>Comparison of Traditional DNA-DNA Hybridization with In Silico Genomic Analysis.</title>
        <authorList>
            <person name="Nicholson A.C."/>
            <person name="Humrighouse B.W."/>
            <person name="Graziano J."/>
            <person name="Lasker B."/>
            <person name="Whitney A.M."/>
            <person name="Mcquiston J.R."/>
        </authorList>
    </citation>
    <scope>NUCLEOTIDE SEQUENCE [LARGE SCALE GENOMIC DNA]</scope>
    <source>
        <strain evidence="3 4">H2240</strain>
    </source>
</reference>
<dbReference type="InterPro" id="IPR007037">
    <property type="entry name" value="SIP_rossman_dom"/>
</dbReference>
<dbReference type="Gene3D" id="3.40.50.80">
    <property type="entry name" value="Nucleotide-binding domain of ferredoxin-NADP reductase (FNR) module"/>
    <property type="match status" value="1"/>
</dbReference>
<dbReference type="InterPro" id="IPR039261">
    <property type="entry name" value="FNR_nucleotide-bd"/>
</dbReference>
<feature type="domain" description="FAD-binding FR-type" evidence="2">
    <location>
        <begin position="102"/>
        <end position="222"/>
    </location>
</feature>
<evidence type="ECO:0000313" key="4">
    <source>
        <dbReference type="Proteomes" id="UP000196878"/>
    </source>
</evidence>
<keyword evidence="4" id="KW-1185">Reference proteome</keyword>
<dbReference type="Pfam" id="PF04954">
    <property type="entry name" value="SIP"/>
    <property type="match status" value="1"/>
</dbReference>
<organism evidence="3 4">
    <name type="scientific">Haematobacter genomosp. 1</name>
    <dbReference type="NCBI Taxonomy" id="366618"/>
    <lineage>
        <taxon>Bacteria</taxon>
        <taxon>Pseudomonadati</taxon>
        <taxon>Pseudomonadota</taxon>
        <taxon>Alphaproteobacteria</taxon>
        <taxon>Rhodobacterales</taxon>
        <taxon>Paracoccaceae</taxon>
        <taxon>Haematobacter</taxon>
    </lineage>
</organism>
<dbReference type="InterPro" id="IPR039374">
    <property type="entry name" value="SIP_fam"/>
</dbReference>
<dbReference type="Proteomes" id="UP000196878">
    <property type="component" value="Unassembled WGS sequence"/>
</dbReference>
<evidence type="ECO:0000256" key="1">
    <source>
        <dbReference type="ARBA" id="ARBA00035644"/>
    </source>
</evidence>
<dbReference type="CDD" id="cd06193">
    <property type="entry name" value="siderophore_interacting"/>
    <property type="match status" value="1"/>
</dbReference>
<dbReference type="PROSITE" id="PS51384">
    <property type="entry name" value="FAD_FR"/>
    <property type="match status" value="1"/>
</dbReference>
<dbReference type="InterPro" id="IPR017927">
    <property type="entry name" value="FAD-bd_FR_type"/>
</dbReference>
<dbReference type="AlphaFoldDB" id="A0A212AAN7"/>
<dbReference type="InterPro" id="IPR013113">
    <property type="entry name" value="SIP_FAD-bd"/>
</dbReference>
<dbReference type="Gene3D" id="3.30.310.50">
    <property type="entry name" value="Alpha-D-phosphohexomutase, C-terminal domain"/>
    <property type="match status" value="1"/>
</dbReference>
<evidence type="ECO:0000313" key="3">
    <source>
        <dbReference type="EMBL" id="OWJ77269.1"/>
    </source>
</evidence>
<dbReference type="PANTHER" id="PTHR30157:SF0">
    <property type="entry name" value="NADPH-DEPENDENT FERRIC-CHELATE REDUCTASE"/>
    <property type="match status" value="1"/>
</dbReference>
<comment type="caution">
    <text evidence="3">The sequence shown here is derived from an EMBL/GenBank/DDBJ whole genome shotgun (WGS) entry which is preliminary data.</text>
</comment>
<dbReference type="InterPro" id="IPR017938">
    <property type="entry name" value="Riboflavin_synthase-like_b-brl"/>
</dbReference>
<dbReference type="SUPFAM" id="SSF63380">
    <property type="entry name" value="Riboflavin synthase domain-like"/>
    <property type="match status" value="1"/>
</dbReference>
<gene>
    <name evidence="3" type="ORF">CDV49_11600</name>
</gene>
<dbReference type="Pfam" id="PF08021">
    <property type="entry name" value="FAD_binding_9"/>
    <property type="match status" value="1"/>
</dbReference>
<dbReference type="GO" id="GO:0016491">
    <property type="term" value="F:oxidoreductase activity"/>
    <property type="evidence" value="ECO:0007669"/>
    <property type="project" value="InterPro"/>
</dbReference>
<sequence length="343" mass="36913">MTMPEMTTTACVTTPEAPALARLIAEHLGGHGARVETAEGVWRIDFGLRRATVTVAADVLRMEAWGADASLAHEMRLDLGEHLAEFGGPKVDWGLPATTVPPNFRQMEIVGIEDITPAMRRLRLSGPDLLRFADLSALHCKLLLPPADEAPVWPHFDAEGRFTFGNGVVRKYTIRRIDPAAGWMEIDFVLHDDAGPGSAFAAAARVGERLALVGPGGGGIPREGHVLLAGDETALPAIARALEEAAPDMHGHAVIEVSDAAERQTLRHPGGVELHWVLRDGPPGAALVAALKILSVPPETYVWAGLEFAAFRTLRSHLRTVLNHPRETHFVTAYWRKGAAGAS</sequence>
<dbReference type="PANTHER" id="PTHR30157">
    <property type="entry name" value="FERRIC REDUCTASE, NADPH-DEPENDENT"/>
    <property type="match status" value="1"/>
</dbReference>